<feature type="region of interest" description="Disordered" evidence="1">
    <location>
        <begin position="84"/>
        <end position="108"/>
    </location>
</feature>
<sequence>MLTVGNLAARPGYVDAYAPCRRAACFSADMAFMPLRQLRRATLAQDNGNAAHNRPLLCFSVQEVCLRLWGRTWTFRKNTIRRATPKSRAAAHIPTGWRNKGQHKGQQS</sequence>
<dbReference type="EMBL" id="FMJC01000002">
    <property type="protein sequence ID" value="SCM73232.1"/>
    <property type="molecule type" value="Genomic_DNA"/>
</dbReference>
<gene>
    <name evidence="2" type="ORF">KL86DES1_21158</name>
</gene>
<proteinExistence type="predicted"/>
<evidence type="ECO:0000313" key="2">
    <source>
        <dbReference type="EMBL" id="SCM73232.1"/>
    </source>
</evidence>
<dbReference type="AlphaFoldDB" id="A0A212L6M5"/>
<evidence type="ECO:0000256" key="1">
    <source>
        <dbReference type="SAM" id="MobiDB-lite"/>
    </source>
</evidence>
<accession>A0A212L6M5</accession>
<name>A0A212L6M5_9BACT</name>
<protein>
    <submittedName>
        <fullName evidence="2">Uncharacterized protein</fullName>
    </submittedName>
</protein>
<organism evidence="2">
    <name type="scientific">uncultured Desulfovibrio sp</name>
    <dbReference type="NCBI Taxonomy" id="167968"/>
    <lineage>
        <taxon>Bacteria</taxon>
        <taxon>Pseudomonadati</taxon>
        <taxon>Thermodesulfobacteriota</taxon>
        <taxon>Desulfovibrionia</taxon>
        <taxon>Desulfovibrionales</taxon>
        <taxon>Desulfovibrionaceae</taxon>
        <taxon>Desulfovibrio</taxon>
        <taxon>environmental samples</taxon>
    </lineage>
</organism>
<reference evidence="2" key="1">
    <citation type="submission" date="2016-08" db="EMBL/GenBank/DDBJ databases">
        <authorList>
            <person name="Seilhamer J.J."/>
        </authorList>
    </citation>
    <scope>NUCLEOTIDE SEQUENCE</scope>
    <source>
        <strain evidence="2">86-1</strain>
    </source>
</reference>